<feature type="domain" description="Histidine kinase" evidence="8">
    <location>
        <begin position="291"/>
        <end position="492"/>
    </location>
</feature>
<dbReference type="InterPro" id="IPR003594">
    <property type="entry name" value="HATPase_dom"/>
</dbReference>
<reference evidence="9 10" key="1">
    <citation type="submission" date="2019-06" db="EMBL/GenBank/DDBJ databases">
        <title>Sequencing the genomes of 1000 actinobacteria strains.</title>
        <authorList>
            <person name="Klenk H.-P."/>
        </authorList>
    </citation>
    <scope>NUCLEOTIDE SEQUENCE [LARGE SCALE GENOMIC DNA]</scope>
    <source>
        <strain evidence="9 10">DSM 12335</strain>
    </source>
</reference>
<dbReference type="PROSITE" id="PS50109">
    <property type="entry name" value="HIS_KIN"/>
    <property type="match status" value="1"/>
</dbReference>
<dbReference type="SMART" id="SM00387">
    <property type="entry name" value="HATPase_c"/>
    <property type="match status" value="1"/>
</dbReference>
<dbReference type="SUPFAM" id="SSF55785">
    <property type="entry name" value="PYP-like sensor domain (PAS domain)"/>
    <property type="match status" value="1"/>
</dbReference>
<evidence type="ECO:0000256" key="2">
    <source>
        <dbReference type="ARBA" id="ARBA00012438"/>
    </source>
</evidence>
<evidence type="ECO:0000313" key="10">
    <source>
        <dbReference type="Proteomes" id="UP000319516"/>
    </source>
</evidence>
<keyword evidence="6 9" id="KW-0418">Kinase</keyword>
<keyword evidence="7" id="KW-0067">ATP-binding</keyword>
<dbReference type="OrthoDB" id="9767435at2"/>
<evidence type="ECO:0000256" key="6">
    <source>
        <dbReference type="ARBA" id="ARBA00022777"/>
    </source>
</evidence>
<dbReference type="InterPro" id="IPR011495">
    <property type="entry name" value="Sig_transdc_His_kin_sub2_dim/P"/>
</dbReference>
<dbReference type="AlphaFoldDB" id="A0A542YQH6"/>
<keyword evidence="10" id="KW-1185">Reference proteome</keyword>
<dbReference type="RefSeq" id="WP_141784503.1">
    <property type="nucleotide sequence ID" value="NZ_BAAAIK010000004.1"/>
</dbReference>
<evidence type="ECO:0000256" key="1">
    <source>
        <dbReference type="ARBA" id="ARBA00000085"/>
    </source>
</evidence>
<dbReference type="EMBL" id="VFOP01000001">
    <property type="protein sequence ID" value="TQL50358.1"/>
    <property type="molecule type" value="Genomic_DNA"/>
</dbReference>
<evidence type="ECO:0000256" key="4">
    <source>
        <dbReference type="ARBA" id="ARBA00022679"/>
    </source>
</evidence>
<evidence type="ECO:0000259" key="8">
    <source>
        <dbReference type="PROSITE" id="PS50109"/>
    </source>
</evidence>
<comment type="caution">
    <text evidence="9">The sequence shown here is derived from an EMBL/GenBank/DDBJ whole genome shotgun (WGS) entry which is preliminary data.</text>
</comment>
<organism evidence="9 10">
    <name type="scientific">Ornithinicoccus hortensis</name>
    <dbReference type="NCBI Taxonomy" id="82346"/>
    <lineage>
        <taxon>Bacteria</taxon>
        <taxon>Bacillati</taxon>
        <taxon>Actinomycetota</taxon>
        <taxon>Actinomycetes</taxon>
        <taxon>Micrococcales</taxon>
        <taxon>Intrasporangiaceae</taxon>
        <taxon>Ornithinicoccus</taxon>
    </lineage>
</organism>
<dbReference type="Proteomes" id="UP000319516">
    <property type="component" value="Unassembled WGS sequence"/>
</dbReference>
<dbReference type="Gene3D" id="3.30.565.10">
    <property type="entry name" value="Histidine kinase-like ATPase, C-terminal domain"/>
    <property type="match status" value="1"/>
</dbReference>
<dbReference type="Pfam" id="PF12282">
    <property type="entry name" value="GAF_PdtaS"/>
    <property type="match status" value="1"/>
</dbReference>
<sequence>MPTLRDVLSEVAALPQADAEWLHRLVGDWQMVADLSFSDLTLWVPAGRSADPDWVLASHARPSTGPNFYPDDVVGTIADDRRRPRLEQARESDSISLPDEVGYVREQYVPVVRAGRSIAVLVRHTDLQAMRAQGGLEVNYLQTAQALLRMVSQGSFPAESSPTGVGRGTPRVGDGVVRLDAEGQIEYASPNAVSALRRLGHTDQVHGADLSEIVTRRLPSGVTVDETMPLVLTGRAPWGTEIETRGLNLTLRAVPLYADGSRVGALILMRDVSEIRRRERELLTKDATIREIHHRVKNNLQTVAALLRLQSRRMEDPAAKAALQEAGRRLTTVALVHDTLSQGFDETLVFDEIAVRVARATVEVAARGTRVTALHSGSFGRLRAEDATPLATVLAELVHNAVEHGFSTEPGAFDSGTVEVTAHRTSSTELGDLLEVTVADNGKGLPEGHQPGRTGLGMQIVDALIADLRGEIRWEPAKPHGTVARFVVRLRPVPAPGGARAG</sequence>
<dbReference type="InterPro" id="IPR013656">
    <property type="entry name" value="PAS_4"/>
</dbReference>
<dbReference type="EC" id="2.7.13.3" evidence="2"/>
<dbReference type="Gene3D" id="3.30.450.280">
    <property type="entry name" value="GAF domain"/>
    <property type="match status" value="1"/>
</dbReference>
<evidence type="ECO:0000256" key="7">
    <source>
        <dbReference type="ARBA" id="ARBA00022840"/>
    </source>
</evidence>
<comment type="catalytic activity">
    <reaction evidence="1">
        <text>ATP + protein L-histidine = ADP + protein N-phospho-L-histidine.</text>
        <dbReference type="EC" id="2.7.13.3"/>
    </reaction>
</comment>
<accession>A0A542YQH6</accession>
<evidence type="ECO:0000256" key="5">
    <source>
        <dbReference type="ARBA" id="ARBA00022741"/>
    </source>
</evidence>
<keyword evidence="4" id="KW-0808">Transferase</keyword>
<dbReference type="InterPro" id="IPR035965">
    <property type="entry name" value="PAS-like_dom_sf"/>
</dbReference>
<name>A0A542YQH6_9MICO</name>
<dbReference type="GO" id="GO:0005524">
    <property type="term" value="F:ATP binding"/>
    <property type="evidence" value="ECO:0007669"/>
    <property type="project" value="UniProtKB-KW"/>
</dbReference>
<dbReference type="Gene3D" id="3.30.450.20">
    <property type="entry name" value="PAS domain"/>
    <property type="match status" value="1"/>
</dbReference>
<dbReference type="SUPFAM" id="SSF55874">
    <property type="entry name" value="ATPase domain of HSP90 chaperone/DNA topoisomerase II/histidine kinase"/>
    <property type="match status" value="1"/>
</dbReference>
<dbReference type="GO" id="GO:0004673">
    <property type="term" value="F:protein histidine kinase activity"/>
    <property type="evidence" value="ECO:0007669"/>
    <property type="project" value="UniProtKB-EC"/>
</dbReference>
<keyword evidence="3" id="KW-0597">Phosphoprotein</keyword>
<evidence type="ECO:0000256" key="3">
    <source>
        <dbReference type="ARBA" id="ARBA00022553"/>
    </source>
</evidence>
<keyword evidence="5" id="KW-0547">Nucleotide-binding</keyword>
<dbReference type="InterPro" id="IPR022066">
    <property type="entry name" value="PdtaS_GAF"/>
</dbReference>
<dbReference type="Pfam" id="PF08448">
    <property type="entry name" value="PAS_4"/>
    <property type="match status" value="1"/>
</dbReference>
<gene>
    <name evidence="9" type="ORF">FB467_1463</name>
</gene>
<dbReference type="PANTHER" id="PTHR41523:SF8">
    <property type="entry name" value="ETHYLENE RESPONSE SENSOR PROTEIN"/>
    <property type="match status" value="1"/>
</dbReference>
<dbReference type="PANTHER" id="PTHR41523">
    <property type="entry name" value="TWO-COMPONENT SYSTEM SENSOR PROTEIN"/>
    <property type="match status" value="1"/>
</dbReference>
<dbReference type="Pfam" id="PF07568">
    <property type="entry name" value="HisKA_2"/>
    <property type="match status" value="1"/>
</dbReference>
<protein>
    <recommendedName>
        <fullName evidence="2">histidine kinase</fullName>
        <ecNumber evidence="2">2.7.13.3</ecNumber>
    </recommendedName>
</protein>
<evidence type="ECO:0000313" key="9">
    <source>
        <dbReference type="EMBL" id="TQL50358.1"/>
    </source>
</evidence>
<dbReference type="InterPro" id="IPR038424">
    <property type="entry name" value="H_kinase_PdtaS_GAF_sf"/>
</dbReference>
<dbReference type="InterPro" id="IPR005467">
    <property type="entry name" value="His_kinase_dom"/>
</dbReference>
<proteinExistence type="predicted"/>
<dbReference type="InterPro" id="IPR036890">
    <property type="entry name" value="HATPase_C_sf"/>
</dbReference>
<dbReference type="Pfam" id="PF02518">
    <property type="entry name" value="HATPase_c"/>
    <property type="match status" value="1"/>
</dbReference>